<dbReference type="SUPFAM" id="SSF57716">
    <property type="entry name" value="Glucocorticoid receptor-like (DNA-binding domain)"/>
    <property type="match status" value="2"/>
</dbReference>
<dbReference type="Pfam" id="PF00788">
    <property type="entry name" value="RA"/>
    <property type="match status" value="1"/>
</dbReference>
<dbReference type="PANTHER" id="PTHR22738:SF15">
    <property type="entry name" value="LD40758P"/>
    <property type="match status" value="1"/>
</dbReference>
<dbReference type="InterPro" id="IPR033614">
    <property type="entry name" value="RASSF1-6"/>
</dbReference>
<dbReference type="InterPro" id="IPR029071">
    <property type="entry name" value="Ubiquitin-like_domsf"/>
</dbReference>
<keyword evidence="2 4" id="KW-0862">Zinc</keyword>
<feature type="domain" description="Ras-associating" evidence="7">
    <location>
        <begin position="280"/>
        <end position="368"/>
    </location>
</feature>
<dbReference type="EMBL" id="JAVRJZ010000002">
    <property type="protein sequence ID" value="KAK2726268.1"/>
    <property type="molecule type" value="Genomic_DNA"/>
</dbReference>
<dbReference type="FunFam" id="2.10.110.10:FF:000104">
    <property type="entry name" value="Ras association domain-containing protein 2"/>
    <property type="match status" value="1"/>
</dbReference>
<evidence type="ECO:0000256" key="2">
    <source>
        <dbReference type="ARBA" id="ARBA00022833"/>
    </source>
</evidence>
<name>A0AA88LCG0_ARTSF</name>
<dbReference type="Gene3D" id="2.10.110.10">
    <property type="entry name" value="Cysteine Rich Protein"/>
    <property type="match status" value="1"/>
</dbReference>
<feature type="compositionally biased region" description="Low complexity" evidence="5">
    <location>
        <begin position="197"/>
        <end position="240"/>
    </location>
</feature>
<feature type="region of interest" description="Disordered" evidence="5">
    <location>
        <begin position="174"/>
        <end position="263"/>
    </location>
</feature>
<evidence type="ECO:0000313" key="10">
    <source>
        <dbReference type="Proteomes" id="UP001187531"/>
    </source>
</evidence>
<keyword evidence="1 4" id="KW-0479">Metal-binding</keyword>
<feature type="domain" description="SARAH" evidence="8">
    <location>
        <begin position="376"/>
        <end position="423"/>
    </location>
</feature>
<evidence type="ECO:0000259" key="6">
    <source>
        <dbReference type="PROSITE" id="PS50023"/>
    </source>
</evidence>
<evidence type="ECO:0000256" key="5">
    <source>
        <dbReference type="SAM" id="MobiDB-lite"/>
    </source>
</evidence>
<keyword evidence="10" id="KW-1185">Reference proteome</keyword>
<evidence type="ECO:0008006" key="11">
    <source>
        <dbReference type="Google" id="ProtNLM"/>
    </source>
</evidence>
<evidence type="ECO:0000313" key="9">
    <source>
        <dbReference type="EMBL" id="KAK2726268.1"/>
    </source>
</evidence>
<dbReference type="CDD" id="cd21886">
    <property type="entry name" value="SARAH_RASSF2-like"/>
    <property type="match status" value="1"/>
</dbReference>
<dbReference type="PANTHER" id="PTHR22738">
    <property type="entry name" value="RASSF"/>
    <property type="match status" value="1"/>
</dbReference>
<protein>
    <recommendedName>
        <fullName evidence="11">Ras association domain-containing protein 2</fullName>
    </recommendedName>
</protein>
<comment type="caution">
    <text evidence="9">The sequence shown here is derived from an EMBL/GenBank/DDBJ whole genome shotgun (WGS) entry which is preliminary data.</text>
</comment>
<evidence type="ECO:0000256" key="1">
    <source>
        <dbReference type="ARBA" id="ARBA00022723"/>
    </source>
</evidence>
<dbReference type="PROSITE" id="PS50023">
    <property type="entry name" value="LIM_DOMAIN_2"/>
    <property type="match status" value="1"/>
</dbReference>
<dbReference type="Pfam" id="PF00412">
    <property type="entry name" value="LIM"/>
    <property type="match status" value="1"/>
</dbReference>
<dbReference type="Proteomes" id="UP001187531">
    <property type="component" value="Unassembled WGS sequence"/>
</dbReference>
<dbReference type="SMART" id="SM00314">
    <property type="entry name" value="RA"/>
    <property type="match status" value="1"/>
</dbReference>
<dbReference type="Gene3D" id="3.10.20.90">
    <property type="entry name" value="Phosphatidylinositol 3-kinase Catalytic Subunit, Chain A, domain 1"/>
    <property type="match status" value="1"/>
</dbReference>
<evidence type="ECO:0000256" key="4">
    <source>
        <dbReference type="PROSITE-ProRule" id="PRU00125"/>
    </source>
</evidence>
<dbReference type="GO" id="GO:0046872">
    <property type="term" value="F:metal ion binding"/>
    <property type="evidence" value="ECO:0007669"/>
    <property type="project" value="UniProtKB-KW"/>
</dbReference>
<dbReference type="PROSITE" id="PS00478">
    <property type="entry name" value="LIM_DOMAIN_1"/>
    <property type="match status" value="1"/>
</dbReference>
<dbReference type="SMART" id="SM00132">
    <property type="entry name" value="LIM"/>
    <property type="match status" value="1"/>
</dbReference>
<dbReference type="PROSITE" id="PS50200">
    <property type="entry name" value="RA"/>
    <property type="match status" value="1"/>
</dbReference>
<feature type="domain" description="LIM zinc-binding" evidence="6">
    <location>
        <begin position="2"/>
        <end position="63"/>
    </location>
</feature>
<accession>A0AA88LCG0</accession>
<dbReference type="GO" id="GO:0007165">
    <property type="term" value="P:signal transduction"/>
    <property type="evidence" value="ECO:0007669"/>
    <property type="project" value="InterPro"/>
</dbReference>
<gene>
    <name evidence="9" type="ORF">QYM36_000654</name>
</gene>
<dbReference type="InterPro" id="IPR011524">
    <property type="entry name" value="SARAH_dom"/>
</dbReference>
<dbReference type="CDD" id="cd09401">
    <property type="entry name" value="LIM_TLP_like"/>
    <property type="match status" value="1"/>
</dbReference>
<evidence type="ECO:0000259" key="8">
    <source>
        <dbReference type="PROSITE" id="PS50951"/>
    </source>
</evidence>
<feature type="compositionally biased region" description="Polar residues" evidence="5">
    <location>
        <begin position="174"/>
        <end position="192"/>
    </location>
</feature>
<evidence type="ECO:0000259" key="7">
    <source>
        <dbReference type="PROSITE" id="PS50200"/>
    </source>
</evidence>
<sequence>MWTCQACGKAVYFAERKQSIGFDWHPKCLQCAECRKILTPGQHAEHKGLPFCHIPCYAALFGPQLFGHGTRVESHSSFGKGEGKTYGGVSRSELESKLKIYNKFFEKKNGGLKSREVNGRMVLEGVLKVYWGVQHTIYLKEQDDQRLPKAVQRKTYRRAVSAALDVDPADYWYFQNSDSDNEPDQSSTPSTKSFEDSNNSNSISTESSLFSPKSRKSLSSSSDIPSEPSSPLTPSSSTPLTERRLSNGQSRGSTAIRRQHGRRFDKSKLKRRCSINGHYYNRDTSVFTPPHGSVMSVWITSLVSSQEVMNMVLEKYKIESQSSSFALYLIRENGEARKLRDDENPLILRVLLGPNEDVAKLYLMDSTATTEISSAVAQYLNLSQVECRSILAKFAEEEEKEIEQTRLRYAELRRRMELRLQQLKVKL</sequence>
<dbReference type="InterPro" id="IPR001781">
    <property type="entry name" value="Znf_LIM"/>
</dbReference>
<dbReference type="SUPFAM" id="SSF54236">
    <property type="entry name" value="Ubiquitin-like"/>
    <property type="match status" value="1"/>
</dbReference>
<proteinExistence type="predicted"/>
<keyword evidence="3 4" id="KW-0440">LIM domain</keyword>
<dbReference type="AlphaFoldDB" id="A0AA88LCG0"/>
<evidence type="ECO:0000256" key="3">
    <source>
        <dbReference type="ARBA" id="ARBA00023038"/>
    </source>
</evidence>
<dbReference type="InterPro" id="IPR000159">
    <property type="entry name" value="RA_dom"/>
</dbReference>
<organism evidence="9 10">
    <name type="scientific">Artemia franciscana</name>
    <name type="common">Brine shrimp</name>
    <name type="synonym">Artemia sanfranciscana</name>
    <dbReference type="NCBI Taxonomy" id="6661"/>
    <lineage>
        <taxon>Eukaryota</taxon>
        <taxon>Metazoa</taxon>
        <taxon>Ecdysozoa</taxon>
        <taxon>Arthropoda</taxon>
        <taxon>Crustacea</taxon>
        <taxon>Branchiopoda</taxon>
        <taxon>Anostraca</taxon>
        <taxon>Artemiidae</taxon>
        <taxon>Artemia</taxon>
    </lineage>
</organism>
<reference evidence="9" key="1">
    <citation type="submission" date="2023-07" db="EMBL/GenBank/DDBJ databases">
        <title>Chromosome-level genome assembly of Artemia franciscana.</title>
        <authorList>
            <person name="Jo E."/>
        </authorList>
    </citation>
    <scope>NUCLEOTIDE SEQUENCE</scope>
    <source>
        <tissue evidence="9">Whole body</tissue>
    </source>
</reference>
<dbReference type="CDD" id="cd01784">
    <property type="entry name" value="RA_RASSF2_like"/>
    <property type="match status" value="1"/>
</dbReference>
<dbReference type="PROSITE" id="PS50951">
    <property type="entry name" value="SARAH"/>
    <property type="match status" value="1"/>
</dbReference>